<sequence>MATKTRFPLKRKRVLLQFTLEMQTLLRTHRIQLVPTFGKVRHIFIGLGMLIPTDKLVRLHFAEAAKQARIASAQSEECGQLVPFGRDGKSIKNRVMGLCTVRPGRGDASAVEGLQARTMRHGPGSRAGLNRSRVYKRGCSARMVLPTPHCWAGLHFGHFGPPVTTVQSVE</sequence>
<keyword evidence="2" id="KW-1185">Reference proteome</keyword>
<dbReference type="Proteomes" id="UP000784294">
    <property type="component" value="Unassembled WGS sequence"/>
</dbReference>
<reference evidence="1" key="1">
    <citation type="submission" date="2018-11" db="EMBL/GenBank/DDBJ databases">
        <authorList>
            <consortium name="Pathogen Informatics"/>
        </authorList>
    </citation>
    <scope>NUCLEOTIDE SEQUENCE</scope>
</reference>
<accession>A0A448XSX1</accession>
<protein>
    <submittedName>
        <fullName evidence="1">Uncharacterized protein</fullName>
    </submittedName>
</protein>
<proteinExistence type="predicted"/>
<evidence type="ECO:0000313" key="1">
    <source>
        <dbReference type="EMBL" id="VEL44200.1"/>
    </source>
</evidence>
<gene>
    <name evidence="1" type="ORF">PXEA_LOCUS37640</name>
</gene>
<evidence type="ECO:0000313" key="2">
    <source>
        <dbReference type="Proteomes" id="UP000784294"/>
    </source>
</evidence>
<dbReference type="EMBL" id="CAAALY010291725">
    <property type="protein sequence ID" value="VEL44200.1"/>
    <property type="molecule type" value="Genomic_DNA"/>
</dbReference>
<dbReference type="AlphaFoldDB" id="A0A448XSX1"/>
<organism evidence="1 2">
    <name type="scientific">Protopolystoma xenopodis</name>
    <dbReference type="NCBI Taxonomy" id="117903"/>
    <lineage>
        <taxon>Eukaryota</taxon>
        <taxon>Metazoa</taxon>
        <taxon>Spiralia</taxon>
        <taxon>Lophotrochozoa</taxon>
        <taxon>Platyhelminthes</taxon>
        <taxon>Monogenea</taxon>
        <taxon>Polyopisthocotylea</taxon>
        <taxon>Polystomatidea</taxon>
        <taxon>Polystomatidae</taxon>
        <taxon>Protopolystoma</taxon>
    </lineage>
</organism>
<comment type="caution">
    <text evidence="1">The sequence shown here is derived from an EMBL/GenBank/DDBJ whole genome shotgun (WGS) entry which is preliminary data.</text>
</comment>
<name>A0A448XSX1_9PLAT</name>